<dbReference type="Proteomes" id="UP000732858">
    <property type="component" value="Unassembled WGS sequence"/>
</dbReference>
<accession>A0A949T3S2</accession>
<dbReference type="Pfam" id="PF20390">
    <property type="entry name" value="DUF6685"/>
    <property type="match status" value="1"/>
</dbReference>
<evidence type="ECO:0000313" key="1">
    <source>
        <dbReference type="EMBL" id="MBV6531034.1"/>
    </source>
</evidence>
<dbReference type="AlphaFoldDB" id="A0A949T3S2"/>
<comment type="caution">
    <text evidence="2">The sequence shown here is derived from an EMBL/GenBank/DDBJ whole genome shotgun (WGS) entry which is preliminary data.</text>
</comment>
<name>A0A949T3S2_9PAST</name>
<gene>
    <name evidence="1" type="ORF">HT657_02535</name>
    <name evidence="2" type="ORF">HT672_02560</name>
</gene>
<dbReference type="OrthoDB" id="9157053at2"/>
<evidence type="ECO:0000313" key="3">
    <source>
        <dbReference type="Proteomes" id="UP000732858"/>
    </source>
</evidence>
<dbReference type="Proteomes" id="UP001196379">
    <property type="component" value="Unassembled WGS sequence"/>
</dbReference>
<evidence type="ECO:0000313" key="2">
    <source>
        <dbReference type="EMBL" id="MBV6546182.1"/>
    </source>
</evidence>
<organism evidence="2 3">
    <name type="scientific">Ursidibacter maritimus</name>
    <dbReference type="NCBI Taxonomy" id="1331689"/>
    <lineage>
        <taxon>Bacteria</taxon>
        <taxon>Pseudomonadati</taxon>
        <taxon>Pseudomonadota</taxon>
        <taxon>Gammaproteobacteria</taxon>
        <taxon>Pasteurellales</taxon>
        <taxon>Pasteurellaceae</taxon>
        <taxon>Ursidibacter</taxon>
    </lineage>
</organism>
<dbReference type="InterPro" id="IPR046507">
    <property type="entry name" value="DUF6685"/>
</dbReference>
<protein>
    <submittedName>
        <fullName evidence="2">Uncharacterized protein</fullName>
    </submittedName>
</protein>
<evidence type="ECO:0000313" key="4">
    <source>
        <dbReference type="Proteomes" id="UP001196379"/>
    </source>
</evidence>
<sequence>MRNFFKQRPFLRKVLIHFKYEALEREMLQELLQTDSFKVNMKTIGLGYRRFFWKHLSKHCIEWRFRKNEGMGSSSRKDELAQLFNKLSYAHTYPNHRLELQTINNISSSKSDLLAINSLDELVITNSQDLIPEITLEWLNKNLSHYESKIFHCNDQNVTCDLWSREFTWHNEGGSHHFCAARYIARLLQKQIPLTVTLEVNGIDEKVYNELFSKYEVFLVSTSDADKNNRLQDILLNLRITFISIPLDFNYNSVDETARNSKLIAFYKDDVKARSIVELFKQCEMLDCKEYFSGLLGKQTDNLNDLKEILELQEKQLY</sequence>
<dbReference type="EMBL" id="JABUMC010000003">
    <property type="protein sequence ID" value="MBV6546182.1"/>
    <property type="molecule type" value="Genomic_DNA"/>
</dbReference>
<keyword evidence="4" id="KW-1185">Reference proteome</keyword>
<proteinExistence type="predicted"/>
<dbReference type="GeneID" id="65548380"/>
<reference evidence="2 4" key="1">
    <citation type="journal article" date="2021" name="Mol. Ecol.">
        <title>Polar bear-adapted Ursidibacter maritimus are remarkably conserved after generations in captivity.</title>
        <authorList>
            <person name="Espinosa-Gongora C."/>
            <person name="Hansen M.J."/>
            <person name="Bertelsen M.F."/>
            <person name="Bojesen A.M."/>
        </authorList>
    </citation>
    <scope>NUCLEOTIDE SEQUENCE</scope>
    <source>
        <strain evidence="2">Pb43105x</strain>
        <strain evidence="1 4">Pb43106</strain>
    </source>
</reference>
<dbReference type="RefSeq" id="WP_157402568.1">
    <property type="nucleotide sequence ID" value="NZ_JABULY010000001.1"/>
</dbReference>
<dbReference type="EMBL" id="JABULY010000001">
    <property type="protein sequence ID" value="MBV6531034.1"/>
    <property type="molecule type" value="Genomic_DNA"/>
</dbReference>